<keyword evidence="2" id="KW-1185">Reference proteome</keyword>
<organism evidence="1 2">
    <name type="scientific">Pseudoroseicyclus tamaricis</name>
    <dbReference type="NCBI Taxonomy" id="2705421"/>
    <lineage>
        <taxon>Bacteria</taxon>
        <taxon>Pseudomonadati</taxon>
        <taxon>Pseudomonadota</taxon>
        <taxon>Alphaproteobacteria</taxon>
        <taxon>Rhodobacterales</taxon>
        <taxon>Paracoccaceae</taxon>
        <taxon>Pseudoroseicyclus</taxon>
    </lineage>
</organism>
<accession>A0A6B2JTS5</accession>
<evidence type="ECO:0000313" key="1">
    <source>
        <dbReference type="EMBL" id="NDU99573.1"/>
    </source>
</evidence>
<reference evidence="1 2" key="1">
    <citation type="submission" date="2020-02" db="EMBL/GenBank/DDBJ databases">
        <title>Pseudoroseicyclus tamarix, sp. nov., isolated from offshore sediment of a Tamarix chinensis forest.</title>
        <authorList>
            <person name="Gai Y."/>
        </authorList>
    </citation>
    <scope>NUCLEOTIDE SEQUENCE [LARGE SCALE GENOMIC DNA]</scope>
    <source>
        <strain evidence="1 2">CLL3-39</strain>
    </source>
</reference>
<evidence type="ECO:0000313" key="2">
    <source>
        <dbReference type="Proteomes" id="UP000474757"/>
    </source>
</evidence>
<gene>
    <name evidence="1" type="ORF">GZA08_01135</name>
</gene>
<comment type="caution">
    <text evidence="1">The sequence shown here is derived from an EMBL/GenBank/DDBJ whole genome shotgun (WGS) entry which is preliminary data.</text>
</comment>
<dbReference type="EMBL" id="JAAGAB010000001">
    <property type="protein sequence ID" value="NDU99573.1"/>
    <property type="molecule type" value="Genomic_DNA"/>
</dbReference>
<dbReference type="AlphaFoldDB" id="A0A6B2JTS5"/>
<proteinExistence type="predicted"/>
<name>A0A6B2JTS5_9RHOB</name>
<dbReference type="Proteomes" id="UP000474757">
    <property type="component" value="Unassembled WGS sequence"/>
</dbReference>
<sequence>MDKETFARQLALSMARTPDSILGLAERPVGRGVSAERKARASWLAGLDEGSRQWIHQLVDEGVHAGVFGVLCVLDHVRFLEDGEDKGTFTLTHTSPSGEQTQINPDQGEMLHDLYNAYRRSAQS</sequence>
<protein>
    <submittedName>
        <fullName evidence="1">Uncharacterized protein</fullName>
    </submittedName>
</protein>